<dbReference type="AlphaFoldDB" id="A0A5B7CIY6"/>
<proteinExistence type="predicted"/>
<reference evidence="2 3" key="1">
    <citation type="submission" date="2019-05" db="EMBL/GenBank/DDBJ databases">
        <title>Another draft genome of Portunus trituberculatus and its Hox gene families provides insights of decapod evolution.</title>
        <authorList>
            <person name="Jeong J.-H."/>
            <person name="Song I."/>
            <person name="Kim S."/>
            <person name="Choi T."/>
            <person name="Kim D."/>
            <person name="Ryu S."/>
            <person name="Kim W."/>
        </authorList>
    </citation>
    <scope>NUCLEOTIDE SEQUENCE [LARGE SCALE GENOMIC DNA]</scope>
    <source>
        <tissue evidence="2">Muscle</tissue>
    </source>
</reference>
<evidence type="ECO:0000256" key="1">
    <source>
        <dbReference type="SAM" id="MobiDB-lite"/>
    </source>
</evidence>
<gene>
    <name evidence="2" type="ORF">E2C01_001838</name>
</gene>
<keyword evidence="3" id="KW-1185">Reference proteome</keyword>
<accession>A0A5B7CIY6</accession>
<protein>
    <submittedName>
        <fullName evidence="2">Uncharacterized protein</fullName>
    </submittedName>
</protein>
<comment type="caution">
    <text evidence="2">The sequence shown here is derived from an EMBL/GenBank/DDBJ whole genome shotgun (WGS) entry which is preliminary data.</text>
</comment>
<organism evidence="2 3">
    <name type="scientific">Portunus trituberculatus</name>
    <name type="common">Swimming crab</name>
    <name type="synonym">Neptunus trituberculatus</name>
    <dbReference type="NCBI Taxonomy" id="210409"/>
    <lineage>
        <taxon>Eukaryota</taxon>
        <taxon>Metazoa</taxon>
        <taxon>Ecdysozoa</taxon>
        <taxon>Arthropoda</taxon>
        <taxon>Crustacea</taxon>
        <taxon>Multicrustacea</taxon>
        <taxon>Malacostraca</taxon>
        <taxon>Eumalacostraca</taxon>
        <taxon>Eucarida</taxon>
        <taxon>Decapoda</taxon>
        <taxon>Pleocyemata</taxon>
        <taxon>Brachyura</taxon>
        <taxon>Eubrachyura</taxon>
        <taxon>Portunoidea</taxon>
        <taxon>Portunidae</taxon>
        <taxon>Portuninae</taxon>
        <taxon>Portunus</taxon>
    </lineage>
</organism>
<feature type="region of interest" description="Disordered" evidence="1">
    <location>
        <begin position="17"/>
        <end position="62"/>
    </location>
</feature>
<dbReference type="EMBL" id="VSRR010000060">
    <property type="protein sequence ID" value="MPC09235.1"/>
    <property type="molecule type" value="Genomic_DNA"/>
</dbReference>
<evidence type="ECO:0000313" key="3">
    <source>
        <dbReference type="Proteomes" id="UP000324222"/>
    </source>
</evidence>
<evidence type="ECO:0000313" key="2">
    <source>
        <dbReference type="EMBL" id="MPC09235.1"/>
    </source>
</evidence>
<sequence>MLPAAARTTADAFVASLFPPSLPTTHTHTHTHKDPPTAPKQEPLPPRTSAPQKSFRSGWSLRQHRGARPVVEVAVSPHRGRRLQEGKRTVTATLIEARPHPGSCRVNPKCLTTKRGALLLGNDI</sequence>
<dbReference type="Proteomes" id="UP000324222">
    <property type="component" value="Unassembled WGS sequence"/>
</dbReference>
<name>A0A5B7CIY6_PORTR</name>
<feature type="compositionally biased region" description="Pro residues" evidence="1">
    <location>
        <begin position="36"/>
        <end position="48"/>
    </location>
</feature>